<name>A0AAR5QHY9_DENPD</name>
<dbReference type="GO" id="GO:0005739">
    <property type="term" value="C:mitochondrion"/>
    <property type="evidence" value="ECO:0007669"/>
    <property type="project" value="TreeGrafter"/>
</dbReference>
<evidence type="ECO:0008006" key="3">
    <source>
        <dbReference type="Google" id="ProtNLM"/>
    </source>
</evidence>
<organism evidence="1 2">
    <name type="scientific">Dendroctonus ponderosae</name>
    <name type="common">Mountain pine beetle</name>
    <dbReference type="NCBI Taxonomy" id="77166"/>
    <lineage>
        <taxon>Eukaryota</taxon>
        <taxon>Metazoa</taxon>
        <taxon>Ecdysozoa</taxon>
        <taxon>Arthropoda</taxon>
        <taxon>Hexapoda</taxon>
        <taxon>Insecta</taxon>
        <taxon>Pterygota</taxon>
        <taxon>Neoptera</taxon>
        <taxon>Endopterygota</taxon>
        <taxon>Coleoptera</taxon>
        <taxon>Polyphaga</taxon>
        <taxon>Cucujiformia</taxon>
        <taxon>Curculionidae</taxon>
        <taxon>Scolytinae</taxon>
        <taxon>Dendroctonus</taxon>
    </lineage>
</organism>
<evidence type="ECO:0000313" key="2">
    <source>
        <dbReference type="Proteomes" id="UP000019118"/>
    </source>
</evidence>
<reference evidence="1" key="2">
    <citation type="submission" date="2024-08" db="UniProtKB">
        <authorList>
            <consortium name="EnsemblMetazoa"/>
        </authorList>
    </citation>
    <scope>IDENTIFICATION</scope>
</reference>
<proteinExistence type="predicted"/>
<dbReference type="PANTHER" id="PTHR46669">
    <property type="entry name" value="LEUCINE-RICH PPR MOTIF-CONTAINING PROTEIN, MITOCHONDRIAL"/>
    <property type="match status" value="1"/>
</dbReference>
<dbReference type="EnsemblMetazoa" id="XM_019917252.1">
    <property type="protein sequence ID" value="XP_019772811.1"/>
    <property type="gene ID" value="LOC109546337"/>
</dbReference>
<accession>A0AAR5QHY9</accession>
<dbReference type="GO" id="GO:0003730">
    <property type="term" value="F:mRNA 3'-UTR binding"/>
    <property type="evidence" value="ECO:0007669"/>
    <property type="project" value="TreeGrafter"/>
</dbReference>
<dbReference type="InterPro" id="IPR033490">
    <property type="entry name" value="LRP130"/>
</dbReference>
<dbReference type="InterPro" id="IPR011990">
    <property type="entry name" value="TPR-like_helical_dom_sf"/>
</dbReference>
<sequence length="755" mass="85605">MQRINNAFVQYLRSNSFKNYRSPIVSVSVLYHRLNRCFSQAVKNYPSPNGISDKKRFNVEDLIQYVNTGKVFYLKQLINVYPTIEFDKLNSEQAKLLLELCGSSVVDSSCDQRNALCQKLYEDMTQVNKVTIDVLNRYIKTCTENKHLVPCEELLGKWSSDVDTYKLLFENASEVGAMSDMFKILELMKQQNIGLDGDIVKHLVLGHVIQGGLKSAHTVLSTLRSAQIFENNDVKLAIFKGLIRRGNYMEFKKAVEIYPIQLTGDQLLSFIEEMGLNGLESWLAEIKGFYSHVPISRTFQIDVERLCIHLIHMDQPVAAMNIYAQFVGLRPNVSFGWSLLKEMLHSEILIRKQRLKVANQSAYTLQDICKPFITTTVQKEFDSIIASLVDLALNLPDSSSIIHPKNMNLDELECHLIELREKNMEIRGVLRKLIQLHAGNGNVQRLKELRELFRQSGYTESAGMKSAIMHSYIVGEQLDEAINLYDELKLSHPDFKLDNNKIIDLVKLLVENNRFSEGVSIINEQSSKSKQAGNIQAIQRNCRALLKACKTEEQVEEMFALLMKNGLCVACNVTLGPLIEICLKTGQTGKAVERYIELSQKYKCTPFQLEILKAVSKEQNSAVLDRLLKATEAVHGSAAAQLGLIAALAENGQQNALRNALLNMTRPIDRLLEKRCARWAEERKLEPLQCLANASSRLKHSYVDIDVIHNSIIDIYDINNDCDGALAFFDSVSDEKSSQLAKRVEEMRNKSRAKI</sequence>
<evidence type="ECO:0000313" key="1">
    <source>
        <dbReference type="EnsemblMetazoa" id="XP_019772811.1"/>
    </source>
</evidence>
<protein>
    <recommendedName>
        <fullName evidence="3">Pentacotripeptide-repeat region of PRORP domain-containing protein</fullName>
    </recommendedName>
</protein>
<dbReference type="AlphaFoldDB" id="A0AAR5QHY9"/>
<dbReference type="GO" id="GO:0005634">
    <property type="term" value="C:nucleus"/>
    <property type="evidence" value="ECO:0007669"/>
    <property type="project" value="TreeGrafter"/>
</dbReference>
<dbReference type="PANTHER" id="PTHR46669:SF2">
    <property type="entry name" value="EG:BACN32G11.3 PROTEIN"/>
    <property type="match status" value="1"/>
</dbReference>
<keyword evidence="2" id="KW-1185">Reference proteome</keyword>
<dbReference type="Proteomes" id="UP000019118">
    <property type="component" value="Unassembled WGS sequence"/>
</dbReference>
<dbReference type="GO" id="GO:0070129">
    <property type="term" value="P:regulation of mitochondrial translation"/>
    <property type="evidence" value="ECO:0007669"/>
    <property type="project" value="TreeGrafter"/>
</dbReference>
<reference evidence="2" key="1">
    <citation type="journal article" date="2013" name="Genome Biol.">
        <title>Draft genome of the mountain pine beetle, Dendroctonus ponderosae Hopkins, a major forest pest.</title>
        <authorList>
            <person name="Keeling C.I."/>
            <person name="Yuen M.M."/>
            <person name="Liao N.Y."/>
            <person name="Docking T.R."/>
            <person name="Chan S.K."/>
            <person name="Taylor G.A."/>
            <person name="Palmquist D.L."/>
            <person name="Jackman S.D."/>
            <person name="Nguyen A."/>
            <person name="Li M."/>
            <person name="Henderson H."/>
            <person name="Janes J.K."/>
            <person name="Zhao Y."/>
            <person name="Pandoh P."/>
            <person name="Moore R."/>
            <person name="Sperling F.A."/>
            <person name="Huber D.P."/>
            <person name="Birol I."/>
            <person name="Jones S.J."/>
            <person name="Bohlmann J."/>
        </authorList>
    </citation>
    <scope>NUCLEOTIDE SEQUENCE</scope>
</reference>
<dbReference type="Gene3D" id="1.25.40.10">
    <property type="entry name" value="Tetratricopeptide repeat domain"/>
    <property type="match status" value="2"/>
</dbReference>